<dbReference type="EMBL" id="BT095303">
    <property type="protein sequence ID" value="ACU19565.1"/>
    <property type="molecule type" value="mRNA"/>
</dbReference>
<accession>C6TCL3</accession>
<reference evidence="4" key="1">
    <citation type="submission" date="2009-08" db="EMBL/GenBank/DDBJ databases">
        <authorList>
            <person name="Cheung F."/>
            <person name="Xiao Y."/>
            <person name="Chan A."/>
            <person name="Moskal W."/>
            <person name="Town C.D."/>
        </authorList>
    </citation>
    <scope>NUCLEOTIDE SEQUENCE</scope>
</reference>
<evidence type="ECO:0000313" key="4">
    <source>
        <dbReference type="EMBL" id="ACU19565.1"/>
    </source>
</evidence>
<proteinExistence type="evidence at transcript level"/>
<keyword evidence="2" id="KW-0472">Membrane</keyword>
<dbReference type="AlphaFoldDB" id="C6TCL3"/>
<dbReference type="Pfam" id="PF11162">
    <property type="entry name" value="DUF2946"/>
    <property type="match status" value="1"/>
</dbReference>
<keyword evidence="2" id="KW-0812">Transmembrane</keyword>
<name>C6TCL3_SOYBN</name>
<feature type="compositionally biased region" description="Pro residues" evidence="1">
    <location>
        <begin position="61"/>
        <end position="88"/>
    </location>
</feature>
<dbReference type="ExpressionAtlas" id="C6TCL3">
    <property type="expression patterns" value="baseline and differential"/>
</dbReference>
<feature type="region of interest" description="Disordered" evidence="1">
    <location>
        <begin position="32"/>
        <end position="88"/>
    </location>
</feature>
<feature type="signal peptide" evidence="3">
    <location>
        <begin position="1"/>
        <end position="31"/>
    </location>
</feature>
<keyword evidence="3" id="KW-0732">Signal</keyword>
<evidence type="ECO:0000256" key="3">
    <source>
        <dbReference type="SAM" id="SignalP"/>
    </source>
</evidence>
<keyword evidence="2" id="KW-1133">Transmembrane helix</keyword>
<protein>
    <recommendedName>
        <fullName evidence="5">Hydroxyproline-rich glycoprotein family protein</fullName>
    </recommendedName>
</protein>
<evidence type="ECO:0000256" key="1">
    <source>
        <dbReference type="SAM" id="MobiDB-lite"/>
    </source>
</evidence>
<dbReference type="PANTHER" id="PTHR35094:SF1">
    <property type="entry name" value="PROTEIN, PUTATIVE-RELATED"/>
    <property type="match status" value="1"/>
</dbReference>
<feature type="chain" id="PRO_5002968819" description="Hydroxyproline-rich glycoprotein family protein" evidence="3">
    <location>
        <begin position="32"/>
        <end position="142"/>
    </location>
</feature>
<dbReference type="InterPro" id="IPR021333">
    <property type="entry name" value="DUF2946"/>
</dbReference>
<sequence length="142" mass="15282">MLIKGNQIKAPILVLNFFLVLICSTSSSVNGVESRKLDETPVPATNGTEEKCGSCGGTTYPSPPPPVLPPPSPPPPSPKKQPPFQYCPPPPPLSFIYITGPPGNLYPVDENFSGAISHRHRRSFATMLLPLLVGLFSTLAFW</sequence>
<feature type="transmembrane region" description="Helical" evidence="2">
    <location>
        <begin position="123"/>
        <end position="141"/>
    </location>
</feature>
<evidence type="ECO:0008006" key="5">
    <source>
        <dbReference type="Google" id="ProtNLM"/>
    </source>
</evidence>
<dbReference type="PANTHER" id="PTHR35094">
    <property type="entry name" value="LEUCINE-RICH REPEAT EXTENSIN-LIKE PROTEIN 2"/>
    <property type="match status" value="1"/>
</dbReference>
<organism evidence="4">
    <name type="scientific">Glycine max</name>
    <name type="common">Soybean</name>
    <name type="synonym">Glycine hispida</name>
    <dbReference type="NCBI Taxonomy" id="3847"/>
    <lineage>
        <taxon>Eukaryota</taxon>
        <taxon>Viridiplantae</taxon>
        <taxon>Streptophyta</taxon>
        <taxon>Embryophyta</taxon>
        <taxon>Tracheophyta</taxon>
        <taxon>Spermatophyta</taxon>
        <taxon>Magnoliopsida</taxon>
        <taxon>eudicotyledons</taxon>
        <taxon>Gunneridae</taxon>
        <taxon>Pentapetalae</taxon>
        <taxon>rosids</taxon>
        <taxon>fabids</taxon>
        <taxon>Fabales</taxon>
        <taxon>Fabaceae</taxon>
        <taxon>Papilionoideae</taxon>
        <taxon>50 kb inversion clade</taxon>
        <taxon>NPAAA clade</taxon>
        <taxon>indigoferoid/millettioid clade</taxon>
        <taxon>Phaseoleae</taxon>
        <taxon>Glycine</taxon>
        <taxon>Glycine subgen. Soja</taxon>
    </lineage>
</organism>
<evidence type="ECO:0000256" key="2">
    <source>
        <dbReference type="SAM" id="Phobius"/>
    </source>
</evidence>